<dbReference type="InterPro" id="IPR010982">
    <property type="entry name" value="Lambda_DNA-bd_dom_sf"/>
</dbReference>
<dbReference type="Proteomes" id="UP000663505">
    <property type="component" value="Chromosome"/>
</dbReference>
<organism evidence="2 3">
    <name type="scientific">Alicyclobacillus mengziensis</name>
    <dbReference type="NCBI Taxonomy" id="2931921"/>
    <lineage>
        <taxon>Bacteria</taxon>
        <taxon>Bacillati</taxon>
        <taxon>Bacillota</taxon>
        <taxon>Bacilli</taxon>
        <taxon>Bacillales</taxon>
        <taxon>Alicyclobacillaceae</taxon>
        <taxon>Alicyclobacillus</taxon>
    </lineage>
</organism>
<gene>
    <name evidence="2" type="ORF">JZ786_05310</name>
</gene>
<dbReference type="SMART" id="SM00530">
    <property type="entry name" value="HTH_XRE"/>
    <property type="match status" value="1"/>
</dbReference>
<dbReference type="SUPFAM" id="SSF47413">
    <property type="entry name" value="lambda repressor-like DNA-binding domains"/>
    <property type="match status" value="1"/>
</dbReference>
<dbReference type="Pfam" id="PF01381">
    <property type="entry name" value="HTH_3"/>
    <property type="match status" value="1"/>
</dbReference>
<dbReference type="InterPro" id="IPR001387">
    <property type="entry name" value="Cro/C1-type_HTH"/>
</dbReference>
<sequence>MPEDFGFGWIVNMRRQMLGLSARELAKRIGVDPAYIWKIEKGQTTSPSFQVVMRLSKELAISMESLVKAFELEDWAGFVDVSINRKLHGEDRTAVLDITDDVIEIISKPQFDLERFTGIIQKVYTLHETKNRKSELYCVITIEKRDWIRVLETPVLTEELLDHYHSAFGTTNDTSFVLQGEIVLTPDRQDTTVERYTLDDLMDLCNSPQDDDFIQHSDGLRKYLEQILEKSDSQEP</sequence>
<dbReference type="AlphaFoldDB" id="A0A9X7Z7G8"/>
<protein>
    <submittedName>
        <fullName evidence="2">Helix-turn-helix transcriptional regulator</fullName>
    </submittedName>
</protein>
<dbReference type="PROSITE" id="PS50943">
    <property type="entry name" value="HTH_CROC1"/>
    <property type="match status" value="1"/>
</dbReference>
<dbReference type="CDD" id="cd00093">
    <property type="entry name" value="HTH_XRE"/>
    <property type="match status" value="1"/>
</dbReference>
<dbReference type="RefSeq" id="WP_206657742.1">
    <property type="nucleotide sequence ID" value="NZ_CP071182.1"/>
</dbReference>
<evidence type="ECO:0000313" key="2">
    <source>
        <dbReference type="EMBL" id="QSO48407.1"/>
    </source>
</evidence>
<dbReference type="Gene3D" id="1.10.260.40">
    <property type="entry name" value="lambda repressor-like DNA-binding domains"/>
    <property type="match status" value="1"/>
</dbReference>
<name>A0A9X7Z7G8_9BACL</name>
<reference evidence="2 3" key="1">
    <citation type="submission" date="2021-02" db="EMBL/GenBank/DDBJ databases">
        <title>Alicyclobacillus curvatus sp. nov. and Alicyclobacillus mengziensis sp. nov., two acidophilic bacteria isolated from acid mine drainage.</title>
        <authorList>
            <person name="Huang Y."/>
        </authorList>
    </citation>
    <scope>NUCLEOTIDE SEQUENCE [LARGE SCALE GENOMIC DNA]</scope>
    <source>
        <strain evidence="2 3">S30H14</strain>
    </source>
</reference>
<accession>A0A9X7Z7G8</accession>
<proteinExistence type="predicted"/>
<evidence type="ECO:0000313" key="3">
    <source>
        <dbReference type="Proteomes" id="UP000663505"/>
    </source>
</evidence>
<feature type="domain" description="HTH cro/C1-type" evidence="1">
    <location>
        <begin position="15"/>
        <end position="66"/>
    </location>
</feature>
<dbReference type="EMBL" id="CP071182">
    <property type="protein sequence ID" value="QSO48407.1"/>
    <property type="molecule type" value="Genomic_DNA"/>
</dbReference>
<dbReference type="KEGG" id="afx:JZ786_05310"/>
<keyword evidence="3" id="KW-1185">Reference proteome</keyword>
<dbReference type="GO" id="GO:0003677">
    <property type="term" value="F:DNA binding"/>
    <property type="evidence" value="ECO:0007669"/>
    <property type="project" value="InterPro"/>
</dbReference>
<evidence type="ECO:0000259" key="1">
    <source>
        <dbReference type="PROSITE" id="PS50943"/>
    </source>
</evidence>